<name>A0ABV7JZ26_9ALTE</name>
<reference evidence="2" key="1">
    <citation type="journal article" date="2019" name="Int. J. Syst. Evol. Microbiol.">
        <title>The Global Catalogue of Microorganisms (GCM) 10K type strain sequencing project: providing services to taxonomists for standard genome sequencing and annotation.</title>
        <authorList>
            <consortium name="The Broad Institute Genomics Platform"/>
            <consortium name="The Broad Institute Genome Sequencing Center for Infectious Disease"/>
            <person name="Wu L."/>
            <person name="Ma J."/>
        </authorList>
    </citation>
    <scope>NUCLEOTIDE SEQUENCE [LARGE SCALE GENOMIC DNA]</scope>
    <source>
        <strain evidence="2">KCTC 52449</strain>
    </source>
</reference>
<accession>A0ABV7JZ26</accession>
<organism evidence="1 2">
    <name type="scientific">Alteromonas oceani</name>
    <dbReference type="NCBI Taxonomy" id="2071609"/>
    <lineage>
        <taxon>Bacteria</taxon>
        <taxon>Pseudomonadati</taxon>
        <taxon>Pseudomonadota</taxon>
        <taxon>Gammaproteobacteria</taxon>
        <taxon>Alteromonadales</taxon>
        <taxon>Alteromonadaceae</taxon>
        <taxon>Alteromonas/Salinimonas group</taxon>
        <taxon>Alteromonas</taxon>
    </lineage>
</organism>
<sequence>MDISIEHLRKASLAFNREDKYELLVLKSHLLIEEKLKEYLASAFYDSDSVMSMSLTFSQVFKLARALKPNDNLNWFWESVGALNKLRNELAHDVNCELTEELLDPVIRPIKKTGMAHFPNGGAGFFKPIVGHLSFLYSQACHLATNEGIFKHRV</sequence>
<gene>
    <name evidence="1" type="ORF">ACFOEW_15640</name>
</gene>
<evidence type="ECO:0008006" key="3">
    <source>
        <dbReference type="Google" id="ProtNLM"/>
    </source>
</evidence>
<dbReference type="RefSeq" id="WP_123324717.1">
    <property type="nucleotide sequence ID" value="NZ_JBHRSX010000072.1"/>
</dbReference>
<evidence type="ECO:0000313" key="2">
    <source>
        <dbReference type="Proteomes" id="UP001595477"/>
    </source>
</evidence>
<proteinExistence type="predicted"/>
<evidence type="ECO:0000313" key="1">
    <source>
        <dbReference type="EMBL" id="MFC3203244.1"/>
    </source>
</evidence>
<protein>
    <recommendedName>
        <fullName evidence="3">pEK499-p136 HEPN domain-containing protein</fullName>
    </recommendedName>
</protein>
<keyword evidence="2" id="KW-1185">Reference proteome</keyword>
<dbReference type="Proteomes" id="UP001595477">
    <property type="component" value="Unassembled WGS sequence"/>
</dbReference>
<dbReference type="EMBL" id="JBHRSX010000072">
    <property type="protein sequence ID" value="MFC3203244.1"/>
    <property type="molecule type" value="Genomic_DNA"/>
</dbReference>
<comment type="caution">
    <text evidence="1">The sequence shown here is derived from an EMBL/GenBank/DDBJ whole genome shotgun (WGS) entry which is preliminary data.</text>
</comment>